<dbReference type="KEGG" id="cann:107878610"/>
<dbReference type="Proteomes" id="UP000222542">
    <property type="component" value="Unassembled WGS sequence"/>
</dbReference>
<evidence type="ECO:0000256" key="2">
    <source>
        <dbReference type="ARBA" id="ARBA00023157"/>
    </source>
</evidence>
<dbReference type="OMA" id="DMETHNE"/>
<reference evidence="4 5" key="2">
    <citation type="journal article" date="2017" name="Genome Biol.">
        <title>New reference genome sequences of hot pepper reveal the massive evolution of plant disease-resistance genes by retroduplication.</title>
        <authorList>
            <person name="Kim S."/>
            <person name="Park J."/>
            <person name="Yeom S.I."/>
            <person name="Kim Y.M."/>
            <person name="Seo E."/>
            <person name="Kim K.T."/>
            <person name="Kim M.S."/>
            <person name="Lee J.M."/>
            <person name="Cheong K."/>
            <person name="Shin H.S."/>
            <person name="Kim S.B."/>
            <person name="Han K."/>
            <person name="Lee J."/>
            <person name="Park M."/>
            <person name="Lee H.A."/>
            <person name="Lee H.Y."/>
            <person name="Lee Y."/>
            <person name="Oh S."/>
            <person name="Lee J.H."/>
            <person name="Choi E."/>
            <person name="Choi E."/>
            <person name="Lee S.E."/>
            <person name="Jeon J."/>
            <person name="Kim H."/>
            <person name="Choi G."/>
            <person name="Song H."/>
            <person name="Lee J."/>
            <person name="Lee S.C."/>
            <person name="Kwon J.K."/>
            <person name="Lee H.Y."/>
            <person name="Koo N."/>
            <person name="Hong Y."/>
            <person name="Kim R.W."/>
            <person name="Kang W.H."/>
            <person name="Huh J.H."/>
            <person name="Kang B.C."/>
            <person name="Yang T.J."/>
            <person name="Lee Y.H."/>
            <person name="Bennetzen J.L."/>
            <person name="Choi D."/>
        </authorList>
    </citation>
    <scope>NUCLEOTIDE SEQUENCE [LARGE SCALE GENOMIC DNA]</scope>
    <source>
        <strain evidence="5">cv. CM334</strain>
    </source>
</reference>
<feature type="chain" id="PRO_5030035907" evidence="3">
    <location>
        <begin position="23"/>
        <end position="168"/>
    </location>
</feature>
<dbReference type="PANTHER" id="PTHR31614:SF23">
    <property type="entry name" value="ANTHER-SPECIFIC PROTEIN LAT52-LIKE"/>
    <property type="match status" value="1"/>
</dbReference>
<keyword evidence="3" id="KW-0732">Signal</keyword>
<evidence type="ECO:0000313" key="5">
    <source>
        <dbReference type="Proteomes" id="UP000222542"/>
    </source>
</evidence>
<gene>
    <name evidence="4" type="ORF">T459_20587</name>
</gene>
<dbReference type="STRING" id="4072.A0A1U8HKV0"/>
<dbReference type="EMBL" id="AYRZ02000007">
    <property type="protein sequence ID" value="PHT77065.1"/>
    <property type="molecule type" value="Genomic_DNA"/>
</dbReference>
<comment type="caution">
    <text evidence="4">The sequence shown here is derived from an EMBL/GenBank/DDBJ whole genome shotgun (WGS) entry which is preliminary data.</text>
</comment>
<protein>
    <submittedName>
        <fullName evidence="4">Anther-specific protein LAT52</fullName>
    </submittedName>
</protein>
<evidence type="ECO:0000256" key="3">
    <source>
        <dbReference type="SAM" id="SignalP"/>
    </source>
</evidence>
<dbReference type="Pfam" id="PF01190">
    <property type="entry name" value="Pollen_Ole_e_1"/>
    <property type="match status" value="1"/>
</dbReference>
<feature type="signal peptide" evidence="3">
    <location>
        <begin position="1"/>
        <end position="22"/>
    </location>
</feature>
<dbReference type="AlphaFoldDB" id="A0A1U8HKV0"/>
<dbReference type="InterPro" id="IPR006041">
    <property type="entry name" value="Pollen_Ole_e1_allergen"/>
</dbReference>
<evidence type="ECO:0000256" key="1">
    <source>
        <dbReference type="ARBA" id="ARBA00010049"/>
    </source>
</evidence>
<dbReference type="PANTHER" id="PTHR31614">
    <property type="entry name" value="PROTEIN DOWNSTREAM OF FLC-RELATED"/>
    <property type="match status" value="1"/>
</dbReference>
<dbReference type="Gramene" id="PHT77065">
    <property type="protein sequence ID" value="PHT77065"/>
    <property type="gene ID" value="T459_20587"/>
</dbReference>
<organism evidence="4 5">
    <name type="scientific">Capsicum annuum</name>
    <name type="common">Capsicum pepper</name>
    <dbReference type="NCBI Taxonomy" id="4072"/>
    <lineage>
        <taxon>Eukaryota</taxon>
        <taxon>Viridiplantae</taxon>
        <taxon>Streptophyta</taxon>
        <taxon>Embryophyta</taxon>
        <taxon>Tracheophyta</taxon>
        <taxon>Spermatophyta</taxon>
        <taxon>Magnoliopsida</taxon>
        <taxon>eudicotyledons</taxon>
        <taxon>Gunneridae</taxon>
        <taxon>Pentapetalae</taxon>
        <taxon>asterids</taxon>
        <taxon>lamiids</taxon>
        <taxon>Solanales</taxon>
        <taxon>Solanaceae</taxon>
        <taxon>Solanoideae</taxon>
        <taxon>Capsiceae</taxon>
        <taxon>Capsicum</taxon>
    </lineage>
</organism>
<reference evidence="4 5" key="1">
    <citation type="journal article" date="2014" name="Nat. Genet.">
        <title>Genome sequence of the hot pepper provides insights into the evolution of pungency in Capsicum species.</title>
        <authorList>
            <person name="Kim S."/>
            <person name="Park M."/>
            <person name="Yeom S.I."/>
            <person name="Kim Y.M."/>
            <person name="Lee J.M."/>
            <person name="Lee H.A."/>
            <person name="Seo E."/>
            <person name="Choi J."/>
            <person name="Cheong K."/>
            <person name="Kim K.T."/>
            <person name="Jung K."/>
            <person name="Lee G.W."/>
            <person name="Oh S.K."/>
            <person name="Bae C."/>
            <person name="Kim S.B."/>
            <person name="Lee H.Y."/>
            <person name="Kim S.Y."/>
            <person name="Kim M.S."/>
            <person name="Kang B.C."/>
            <person name="Jo Y.D."/>
            <person name="Yang H.B."/>
            <person name="Jeong H.J."/>
            <person name="Kang W.H."/>
            <person name="Kwon J.K."/>
            <person name="Shin C."/>
            <person name="Lim J.Y."/>
            <person name="Park J.H."/>
            <person name="Huh J.H."/>
            <person name="Kim J.S."/>
            <person name="Kim B.D."/>
            <person name="Cohen O."/>
            <person name="Paran I."/>
            <person name="Suh M.C."/>
            <person name="Lee S.B."/>
            <person name="Kim Y.K."/>
            <person name="Shin Y."/>
            <person name="Noh S.J."/>
            <person name="Park J."/>
            <person name="Seo Y.S."/>
            <person name="Kwon S.Y."/>
            <person name="Kim H.A."/>
            <person name="Park J.M."/>
            <person name="Kim H.J."/>
            <person name="Choi S.B."/>
            <person name="Bosland P.W."/>
            <person name="Reeves G."/>
            <person name="Jo S.H."/>
            <person name="Lee B.W."/>
            <person name="Cho H.T."/>
            <person name="Choi H.S."/>
            <person name="Lee M.S."/>
            <person name="Yu Y."/>
            <person name="Do Choi Y."/>
            <person name="Park B.S."/>
            <person name="van Deynze A."/>
            <person name="Ashrafi H."/>
            <person name="Hill T."/>
            <person name="Kim W.T."/>
            <person name="Pai H.S."/>
            <person name="Ahn H.K."/>
            <person name="Yeam I."/>
            <person name="Giovannoni J.J."/>
            <person name="Rose J.K."/>
            <person name="Sorensen I."/>
            <person name="Lee S.J."/>
            <person name="Kim R.W."/>
            <person name="Choi I.Y."/>
            <person name="Choi B.S."/>
            <person name="Lim J.S."/>
            <person name="Lee Y.H."/>
            <person name="Choi D."/>
        </authorList>
    </citation>
    <scope>NUCLEOTIDE SEQUENCE [LARGE SCALE GENOMIC DNA]</scope>
    <source>
        <strain evidence="5">cv. CM334</strain>
    </source>
</reference>
<keyword evidence="5" id="KW-1185">Reference proteome</keyword>
<proteinExistence type="inferred from homology"/>
<accession>A0A1U8HKV0</accession>
<keyword evidence="2" id="KW-1015">Disulfide bond</keyword>
<sequence>MAKAIVLLSALCILAIANFAVAEPEVFNVEGNVFCDTCRLGFVTPLSDAIEGATVRLQCRDMATYKEKFTTEGKTDATGKYSLRVEGDHENDICEVTLVKSPKENCAEIVSDLVSSRIVCSKNVGMHNAVRFANPLLFHKDKPVQGCRELIEKMELVDLMLLENDEKN</sequence>
<name>A0A1U8HKV0_CAPAN</name>
<dbReference type="OrthoDB" id="1888725at2759"/>
<dbReference type="SMR" id="A0A1U8HKV0"/>
<comment type="similarity">
    <text evidence="1">Belongs to the Ole e I family.</text>
</comment>
<evidence type="ECO:0000313" key="4">
    <source>
        <dbReference type="EMBL" id="PHT77065.1"/>
    </source>
</evidence>